<keyword evidence="3" id="KW-1185">Reference proteome</keyword>
<dbReference type="InterPro" id="IPR000073">
    <property type="entry name" value="AB_hydrolase_1"/>
</dbReference>
<dbReference type="HOGENOM" id="CLU_020336_50_4_7"/>
<dbReference type="InterPro" id="IPR029058">
    <property type="entry name" value="AB_hydrolase_fold"/>
</dbReference>
<evidence type="ECO:0000313" key="3">
    <source>
        <dbReference type="Proteomes" id="UP000019140"/>
    </source>
</evidence>
<organism evidence="2 3">
    <name type="scientific">Candidatus Entotheonella gemina</name>
    <dbReference type="NCBI Taxonomy" id="1429439"/>
    <lineage>
        <taxon>Bacteria</taxon>
        <taxon>Pseudomonadati</taxon>
        <taxon>Nitrospinota/Tectimicrobiota group</taxon>
        <taxon>Candidatus Tectimicrobiota</taxon>
        <taxon>Candidatus Entotheonellia</taxon>
        <taxon>Candidatus Entotheonellales</taxon>
        <taxon>Candidatus Entotheonellaceae</taxon>
        <taxon>Candidatus Entotheonella</taxon>
    </lineage>
</organism>
<dbReference type="PANTHER" id="PTHR43689:SF8">
    <property type="entry name" value="ALPHA_BETA-HYDROLASES SUPERFAMILY PROTEIN"/>
    <property type="match status" value="1"/>
</dbReference>
<dbReference type="PANTHER" id="PTHR43689">
    <property type="entry name" value="HYDROLASE"/>
    <property type="match status" value="1"/>
</dbReference>
<reference evidence="2 3" key="1">
    <citation type="journal article" date="2014" name="Nature">
        <title>An environmental bacterial taxon with a large and distinct metabolic repertoire.</title>
        <authorList>
            <person name="Wilson M.C."/>
            <person name="Mori T."/>
            <person name="Ruckert C."/>
            <person name="Uria A.R."/>
            <person name="Helf M.J."/>
            <person name="Takada K."/>
            <person name="Gernert C."/>
            <person name="Steffens U.A."/>
            <person name="Heycke N."/>
            <person name="Schmitt S."/>
            <person name="Rinke C."/>
            <person name="Helfrich E.J."/>
            <person name="Brachmann A.O."/>
            <person name="Gurgui C."/>
            <person name="Wakimoto T."/>
            <person name="Kracht M."/>
            <person name="Crusemann M."/>
            <person name="Hentschel U."/>
            <person name="Abe I."/>
            <person name="Matsunaga S."/>
            <person name="Kalinowski J."/>
            <person name="Takeyama H."/>
            <person name="Piel J."/>
        </authorList>
    </citation>
    <scope>NUCLEOTIDE SEQUENCE [LARGE SCALE GENOMIC DNA]</scope>
    <source>
        <strain evidence="3">TSY2</strain>
    </source>
</reference>
<comment type="caution">
    <text evidence="2">The sequence shown here is derived from an EMBL/GenBank/DDBJ whole genome shotgun (WGS) entry which is preliminary data.</text>
</comment>
<proteinExistence type="predicted"/>
<dbReference type="PRINTS" id="PR00111">
    <property type="entry name" value="ABHYDROLASE"/>
</dbReference>
<feature type="domain" description="AB hydrolase-1" evidence="1">
    <location>
        <begin position="24"/>
        <end position="255"/>
    </location>
</feature>
<dbReference type="EMBL" id="AZHX01001059">
    <property type="protein sequence ID" value="ETX05022.1"/>
    <property type="molecule type" value="Genomic_DNA"/>
</dbReference>
<dbReference type="Pfam" id="PF00561">
    <property type="entry name" value="Abhydrolase_1"/>
    <property type="match status" value="1"/>
</dbReference>
<protein>
    <recommendedName>
        <fullName evidence="1">AB hydrolase-1 domain-containing protein</fullName>
    </recommendedName>
</protein>
<gene>
    <name evidence="2" type="ORF">ETSY2_25410</name>
</gene>
<accession>W4M5V8</accession>
<evidence type="ECO:0000259" key="1">
    <source>
        <dbReference type="Pfam" id="PF00561"/>
    </source>
</evidence>
<evidence type="ECO:0000313" key="2">
    <source>
        <dbReference type="EMBL" id="ETX05022.1"/>
    </source>
</evidence>
<name>W4M5V8_9BACT</name>
<dbReference type="AlphaFoldDB" id="W4M5V8"/>
<dbReference type="Gene3D" id="3.40.50.1820">
    <property type="entry name" value="alpha/beta hydrolase"/>
    <property type="match status" value="1"/>
</dbReference>
<dbReference type="SUPFAM" id="SSF53474">
    <property type="entry name" value="alpha/beta-Hydrolases"/>
    <property type="match status" value="1"/>
</dbReference>
<sequence>MLATMYQTAGNGKSLRLARLGSGPPLVLLHGYPDNLQIWCELALRLAERFEVIAFDWPGMGYSEAWPGGATPTHMAQRLLHLIDQWHLPTVTLVGTDMGAQPALAFAALYPERIHQLVVMNALVFGDAETSWEIELLRRFGFNRWVLRRFPRAVFQRAIWTFLPRGVRLAPALRADLWQAFRRDAVRAFISKMCAGYQGTLAALPQLYPKVLCPTLILWGEHDRHFPPVHAERLHAALPHSRLHIVPRAQHWMVYDLAEPLAARIKEVA</sequence>
<dbReference type="Proteomes" id="UP000019140">
    <property type="component" value="Unassembled WGS sequence"/>
</dbReference>